<dbReference type="RefSeq" id="WP_161410297.1">
    <property type="nucleotide sequence ID" value="NZ_WTUZ01000037.1"/>
</dbReference>
<organism evidence="1 2">
    <name type="scientific">Paenibacillus silvestris</name>
    <dbReference type="NCBI Taxonomy" id="2606219"/>
    <lineage>
        <taxon>Bacteria</taxon>
        <taxon>Bacillati</taxon>
        <taxon>Bacillota</taxon>
        <taxon>Bacilli</taxon>
        <taxon>Bacillales</taxon>
        <taxon>Paenibacillaceae</taxon>
        <taxon>Paenibacillus</taxon>
    </lineage>
</organism>
<gene>
    <name evidence="1" type="ORF">GQF01_28195</name>
</gene>
<sequence length="96" mass="10632">MQDQITSILEHMAKSQHELARTLEAKREVIAHMAKMVSEIPDQNPSFGEIEALMEHSLSITKGLTSYLNSLADLEDAIADNLSPIVKAMKEQPGDE</sequence>
<accession>A0A6L8V9F4</accession>
<keyword evidence="2" id="KW-1185">Reference proteome</keyword>
<reference evidence="1 2" key="1">
    <citation type="submission" date="2019-12" db="EMBL/GenBank/DDBJ databases">
        <title>Paenibacillus sp. nov. sp. isolated from soil.</title>
        <authorList>
            <person name="Kim J."/>
            <person name="Jeong S.E."/>
            <person name="Jung H.S."/>
            <person name="Jeon C.O."/>
        </authorList>
    </citation>
    <scope>NUCLEOTIDE SEQUENCE [LARGE SCALE GENOMIC DNA]</scope>
    <source>
        <strain evidence="1 2">5J-6</strain>
    </source>
</reference>
<dbReference type="AlphaFoldDB" id="A0A6L8V9F4"/>
<dbReference type="EMBL" id="WTUZ01000037">
    <property type="protein sequence ID" value="MZQ85989.1"/>
    <property type="molecule type" value="Genomic_DNA"/>
</dbReference>
<comment type="caution">
    <text evidence="1">The sequence shown here is derived from an EMBL/GenBank/DDBJ whole genome shotgun (WGS) entry which is preliminary data.</text>
</comment>
<protein>
    <recommendedName>
        <fullName evidence="3">Nucleoside-diphosphate sugar epimerase</fullName>
    </recommendedName>
</protein>
<dbReference type="Proteomes" id="UP000481087">
    <property type="component" value="Unassembled WGS sequence"/>
</dbReference>
<evidence type="ECO:0008006" key="3">
    <source>
        <dbReference type="Google" id="ProtNLM"/>
    </source>
</evidence>
<proteinExistence type="predicted"/>
<evidence type="ECO:0000313" key="1">
    <source>
        <dbReference type="EMBL" id="MZQ85989.1"/>
    </source>
</evidence>
<name>A0A6L8V9F4_9BACL</name>
<evidence type="ECO:0000313" key="2">
    <source>
        <dbReference type="Proteomes" id="UP000481087"/>
    </source>
</evidence>